<dbReference type="Pfam" id="PF12298">
    <property type="entry name" value="Bot1p"/>
    <property type="match status" value="1"/>
</dbReference>
<dbReference type="Proteomes" id="UP000191522">
    <property type="component" value="Unassembled WGS sequence"/>
</dbReference>
<evidence type="ECO:0000313" key="3">
    <source>
        <dbReference type="Proteomes" id="UP000191522"/>
    </source>
</evidence>
<dbReference type="PANTHER" id="PTHR28158">
    <property type="entry name" value="37S RIBOSOMAL PROTEIN S35, MITOCHONDRIAL"/>
    <property type="match status" value="1"/>
</dbReference>
<dbReference type="GO" id="GO:0005763">
    <property type="term" value="C:mitochondrial small ribosomal subunit"/>
    <property type="evidence" value="ECO:0007669"/>
    <property type="project" value="TreeGrafter"/>
</dbReference>
<reference evidence="3" key="1">
    <citation type="journal article" date="2017" name="Nat. Microbiol.">
        <title>Global analysis of biosynthetic gene clusters reveals vast potential of secondary metabolite production in Penicillium species.</title>
        <authorList>
            <person name="Nielsen J.C."/>
            <person name="Grijseels S."/>
            <person name="Prigent S."/>
            <person name="Ji B."/>
            <person name="Dainat J."/>
            <person name="Nielsen K.F."/>
            <person name="Frisvad J.C."/>
            <person name="Workman M."/>
            <person name="Nielsen J."/>
        </authorList>
    </citation>
    <scope>NUCLEOTIDE SEQUENCE [LARGE SCALE GENOMIC DNA]</scope>
    <source>
        <strain evidence="3">IBT 11843</strain>
    </source>
</reference>
<dbReference type="InterPro" id="IPR021036">
    <property type="entry name" value="Ribosomal_mS45"/>
</dbReference>
<feature type="compositionally biased region" description="Basic and acidic residues" evidence="1">
    <location>
        <begin position="294"/>
        <end position="323"/>
    </location>
</feature>
<feature type="region of interest" description="Disordered" evidence="1">
    <location>
        <begin position="342"/>
        <end position="376"/>
    </location>
</feature>
<accession>A0A1V6P8S0</accession>
<evidence type="ECO:0000256" key="1">
    <source>
        <dbReference type="SAM" id="MobiDB-lite"/>
    </source>
</evidence>
<dbReference type="OrthoDB" id="10052321at2759"/>
<gene>
    <name evidence="2" type="ORF">PENDEC_c015G06269</name>
</gene>
<dbReference type="OMA" id="KGTGWRY"/>
<keyword evidence="3" id="KW-1185">Reference proteome</keyword>
<evidence type="ECO:0000313" key="2">
    <source>
        <dbReference type="EMBL" id="OQD73404.1"/>
    </source>
</evidence>
<organism evidence="2 3">
    <name type="scientific">Penicillium decumbens</name>
    <dbReference type="NCBI Taxonomy" id="69771"/>
    <lineage>
        <taxon>Eukaryota</taxon>
        <taxon>Fungi</taxon>
        <taxon>Dikarya</taxon>
        <taxon>Ascomycota</taxon>
        <taxon>Pezizomycotina</taxon>
        <taxon>Eurotiomycetes</taxon>
        <taxon>Eurotiomycetidae</taxon>
        <taxon>Eurotiales</taxon>
        <taxon>Aspergillaceae</taxon>
        <taxon>Penicillium</taxon>
    </lineage>
</organism>
<dbReference type="GO" id="GO:0003735">
    <property type="term" value="F:structural constituent of ribosome"/>
    <property type="evidence" value="ECO:0007669"/>
    <property type="project" value="TreeGrafter"/>
</dbReference>
<comment type="caution">
    <text evidence="2">The sequence shown here is derived from an EMBL/GenBank/DDBJ whole genome shotgun (WGS) entry which is preliminary data.</text>
</comment>
<proteinExistence type="predicted"/>
<dbReference type="AlphaFoldDB" id="A0A1V6P8S0"/>
<feature type="region of interest" description="Disordered" evidence="1">
    <location>
        <begin position="290"/>
        <end position="323"/>
    </location>
</feature>
<dbReference type="GO" id="GO:0032543">
    <property type="term" value="P:mitochondrial translation"/>
    <property type="evidence" value="ECO:0007669"/>
    <property type="project" value="TreeGrafter"/>
</dbReference>
<dbReference type="STRING" id="69771.A0A1V6P8S0"/>
<name>A0A1V6P8S0_PENDC</name>
<protein>
    <recommendedName>
        <fullName evidence="4">37S ribosomal protein S35, mitochondrial</fullName>
    </recommendedName>
</protein>
<dbReference type="EMBL" id="MDYL01000015">
    <property type="protein sequence ID" value="OQD73404.1"/>
    <property type="molecule type" value="Genomic_DNA"/>
</dbReference>
<sequence>MAPRIQSRRVSNALLPYLTSSSVSSIPSLSPSSQCLSRQFSATAAPQTKLRRTMFAWLDGEGAALKHHTPGNTNYVTDLNLEHPGTRPFPNNPSFVSESILSEELRNEIYARVVEQKNSVRAVSVQFGVDMKRITAVVRLVELERRQRAQGKPLALPYARAVHEMVPTTPLGHGERQQFHESINDLPAHPTTGPQIFYPVPESRSFTRVHAGRVFSGAPALEREVAEKITHPSDLAEKAIENPSSIESVGKGGNARQVLQPADVRIPHPQLVKLELDRAAFPEERRKVTQLHNQRIEHQEKAEKERRERAQNRREKSIKHVEPEGGRFDYRFSDAVFTAETTGKDGRAPWAPGRRYGVPTNDRKRGTVKIPTRVEA</sequence>
<evidence type="ECO:0008006" key="4">
    <source>
        <dbReference type="Google" id="ProtNLM"/>
    </source>
</evidence>
<dbReference type="PANTHER" id="PTHR28158:SF1">
    <property type="entry name" value="SMALL RIBOSOMAL SUBUNIT PROTEIN MS45"/>
    <property type="match status" value="1"/>
</dbReference>